<dbReference type="RefSeq" id="WP_129832366.1">
    <property type="nucleotide sequence ID" value="NZ_CP035704.1"/>
</dbReference>
<dbReference type="InterPro" id="IPR027463">
    <property type="entry name" value="AcrB_DN_DC_subdom"/>
</dbReference>
<protein>
    <submittedName>
        <fullName evidence="9">Efflux RND transporter permease subunit</fullName>
    </submittedName>
</protein>
<dbReference type="Gene3D" id="3.30.2090.10">
    <property type="entry name" value="Multidrug efflux transporter AcrB TolC docking domain, DN and DC subdomains"/>
    <property type="match status" value="2"/>
</dbReference>
<keyword evidence="10" id="KW-1185">Reference proteome</keyword>
<proteinExistence type="predicted"/>
<evidence type="ECO:0000256" key="8">
    <source>
        <dbReference type="SAM" id="Phobius"/>
    </source>
</evidence>
<keyword evidence="6 8" id="KW-1133">Transmembrane helix</keyword>
<dbReference type="Gene3D" id="3.30.70.1440">
    <property type="entry name" value="Multidrug efflux transporter AcrB pore domain"/>
    <property type="match status" value="1"/>
</dbReference>
<feature type="transmembrane region" description="Helical" evidence="8">
    <location>
        <begin position="12"/>
        <end position="32"/>
    </location>
</feature>
<keyword evidence="2" id="KW-0813">Transport</keyword>
<dbReference type="PANTHER" id="PTHR32063">
    <property type="match status" value="1"/>
</dbReference>
<feature type="transmembrane region" description="Helical" evidence="8">
    <location>
        <begin position="908"/>
        <end position="933"/>
    </location>
</feature>
<name>A0A411HI84_9GAMM</name>
<keyword evidence="5 8" id="KW-0812">Transmembrane</keyword>
<dbReference type="PRINTS" id="PR00702">
    <property type="entry name" value="ACRIFLAVINRP"/>
</dbReference>
<dbReference type="Gene3D" id="3.30.70.1430">
    <property type="entry name" value="Multidrug efflux transporter AcrB pore domain"/>
    <property type="match status" value="2"/>
</dbReference>
<feature type="transmembrane region" description="Helical" evidence="8">
    <location>
        <begin position="529"/>
        <end position="546"/>
    </location>
</feature>
<evidence type="ECO:0000313" key="9">
    <source>
        <dbReference type="EMBL" id="QBB70107.1"/>
    </source>
</evidence>
<feature type="transmembrane region" description="Helical" evidence="8">
    <location>
        <begin position="360"/>
        <end position="381"/>
    </location>
</feature>
<keyword evidence="7 8" id="KW-0472">Membrane</keyword>
<keyword evidence="4" id="KW-0997">Cell inner membrane</keyword>
<accession>A0A411HI84</accession>
<dbReference type="Gene3D" id="1.20.1640.10">
    <property type="entry name" value="Multidrug efflux transporter AcrB transmembrane domain"/>
    <property type="match status" value="2"/>
</dbReference>
<feature type="transmembrane region" description="Helical" evidence="8">
    <location>
        <begin position="853"/>
        <end position="875"/>
    </location>
</feature>
<dbReference type="SUPFAM" id="SSF82693">
    <property type="entry name" value="Multidrug efflux transporter AcrB pore domain, PN1, PN2, PC1 and PC2 subdomains"/>
    <property type="match status" value="4"/>
</dbReference>
<evidence type="ECO:0000256" key="3">
    <source>
        <dbReference type="ARBA" id="ARBA00022475"/>
    </source>
</evidence>
<sequence length="1038" mass="111762">MSISELFVRRPVMTTLVMVGILVFGIAAYKLLPVSDLPNVDFPTIQVTASLPGASPETMASAVATPLEKQFSTIAALDSMTSQSGIGQTQITLQFTLGRSIDAAALDVQSAISAALKQLPPTMTTPPTFRKVNPADAPIFFVGMTSKTLPLSKVDEYAETLLAQRLSMIDGVALVNVYGSQKYAVRIDLDPGAMASRGLGIDQVSAAVSSGNVDLPTGTLYGSDRTYNVIVNGQYDNAKSFADLIVSYQNGAPVRLRDVGKIYDGVQNDKVAAWVNGQRGVLLAIQKQPGVNTIAVVERIRGVLPGFKQQLPAGAELKIFYDRTESIRGSVDDVEFSLLLALMLVVLVIFIFLRNISATVIPSLALPMSIVGTFAIMYPFGYSLDNLSLMALTLCVGFVVDDAIVMLENISRHMEMGKTALQATLDGAREIGFTILSMTLSLAAVFIPIMFMGGIIGRLLHEFAVTIVAAVLVSGFVSLSLTPMLCSRMLKPHHGETHGRFYQAFERAFDGTQDLYRRSLNFCLAHRRWVMFGFVLILIATAIMFVKVPKGFLPSDDTGQLFVFTEADQDVGFTEMARKQGEAAAIIGKDSNVDGVMSFIGVSGSSSTLNLGRMIITLKPRSERGSPDEIIQELRPKLTGIAGLKVYLQNIPIIRIGGQLTKTQYQYTLQDSDTKELFAFVPKMVEAISKLPGFQDVTSDLLIATPQMDVKIDRDAASAVGVTAAQTETALYTAFGPAQVSTIYTSIDQYWVLMQVDPSKQGDTSVLGQLYIRSSHGQLVPLSAVAHFTKSVGPATISHLGQVPSVTVSFNLALGVSLSQAVERIDAAVAQLKVPDSIIGSFQGTAQAFQSSVSGMGILLLIALFVIYLVLGILYESFIHPLTILSGLPTAAFGALLTLMIFHIDLNLYSAVGLIMLIGIVKKNAIMMIDFALEAERGGATPEAAILEACIVRFRPIMMTTFAALFGTLPIALGAESRRPLGLAVVGGLMTSQVLTLYLTPVIYCYFDHLQTWLRTRRGQSPARTITATAAVITPTKL</sequence>
<dbReference type="FunFam" id="3.30.70.1430:FF:000001">
    <property type="entry name" value="Efflux pump membrane transporter"/>
    <property type="match status" value="1"/>
</dbReference>
<feature type="transmembrane region" description="Helical" evidence="8">
    <location>
        <begin position="954"/>
        <end position="975"/>
    </location>
</feature>
<dbReference type="SUPFAM" id="SSF82714">
    <property type="entry name" value="Multidrug efflux transporter AcrB TolC docking domain, DN and DC subdomains"/>
    <property type="match status" value="2"/>
</dbReference>
<dbReference type="KEGG" id="xbc:ELE36_06855"/>
<gene>
    <name evidence="9" type="ORF">ELE36_06855</name>
</gene>
<evidence type="ECO:0000256" key="2">
    <source>
        <dbReference type="ARBA" id="ARBA00022448"/>
    </source>
</evidence>
<feature type="transmembrane region" description="Helical" evidence="8">
    <location>
        <begin position="463"/>
        <end position="481"/>
    </location>
</feature>
<dbReference type="AlphaFoldDB" id="A0A411HI84"/>
<dbReference type="SUPFAM" id="SSF82866">
    <property type="entry name" value="Multidrug efflux transporter AcrB transmembrane domain"/>
    <property type="match status" value="2"/>
</dbReference>
<dbReference type="PANTHER" id="PTHR32063:SF21">
    <property type="entry name" value="MULTIDRUG RESISTANCE PROTEIN MDTB"/>
    <property type="match status" value="1"/>
</dbReference>
<evidence type="ECO:0000256" key="6">
    <source>
        <dbReference type="ARBA" id="ARBA00022989"/>
    </source>
</evidence>
<organism evidence="9 10">
    <name type="scientific">Pseudolysobacter antarcticus</name>
    <dbReference type="NCBI Taxonomy" id="2511995"/>
    <lineage>
        <taxon>Bacteria</taxon>
        <taxon>Pseudomonadati</taxon>
        <taxon>Pseudomonadota</taxon>
        <taxon>Gammaproteobacteria</taxon>
        <taxon>Lysobacterales</taxon>
        <taxon>Rhodanobacteraceae</taxon>
        <taxon>Pseudolysobacter</taxon>
    </lineage>
</organism>
<feature type="transmembrane region" description="Helical" evidence="8">
    <location>
        <begin position="981"/>
        <end position="1007"/>
    </location>
</feature>
<comment type="subcellular location">
    <subcellularLocation>
        <location evidence="1">Cell inner membrane</location>
        <topology evidence="1">Multi-pass membrane protein</topology>
    </subcellularLocation>
</comment>
<reference evidence="9 10" key="1">
    <citation type="submission" date="2019-01" db="EMBL/GenBank/DDBJ databases">
        <title>Pseudolysobacter antarctica gen. nov., sp. nov., isolated from Fildes Peninsula, Antarctica.</title>
        <authorList>
            <person name="Wei Z."/>
            <person name="Peng F."/>
        </authorList>
    </citation>
    <scope>NUCLEOTIDE SEQUENCE [LARGE SCALE GENOMIC DNA]</scope>
    <source>
        <strain evidence="9 10">AQ6-296</strain>
    </source>
</reference>
<evidence type="ECO:0000256" key="4">
    <source>
        <dbReference type="ARBA" id="ARBA00022519"/>
    </source>
</evidence>
<dbReference type="Proteomes" id="UP000291562">
    <property type="component" value="Chromosome"/>
</dbReference>
<evidence type="ECO:0000256" key="1">
    <source>
        <dbReference type="ARBA" id="ARBA00004429"/>
    </source>
</evidence>
<evidence type="ECO:0000256" key="5">
    <source>
        <dbReference type="ARBA" id="ARBA00022692"/>
    </source>
</evidence>
<feature type="transmembrane region" description="Helical" evidence="8">
    <location>
        <begin position="336"/>
        <end position="353"/>
    </location>
</feature>
<dbReference type="GO" id="GO:0005886">
    <property type="term" value="C:plasma membrane"/>
    <property type="evidence" value="ECO:0007669"/>
    <property type="project" value="UniProtKB-SubCell"/>
</dbReference>
<dbReference type="FunFam" id="1.20.1640.10:FF:000001">
    <property type="entry name" value="Efflux pump membrane transporter"/>
    <property type="match status" value="1"/>
</dbReference>
<dbReference type="EMBL" id="CP035704">
    <property type="protein sequence ID" value="QBB70107.1"/>
    <property type="molecule type" value="Genomic_DNA"/>
</dbReference>
<evidence type="ECO:0000313" key="10">
    <source>
        <dbReference type="Proteomes" id="UP000291562"/>
    </source>
</evidence>
<dbReference type="InterPro" id="IPR001036">
    <property type="entry name" value="Acrflvin-R"/>
</dbReference>
<dbReference type="Pfam" id="PF00873">
    <property type="entry name" value="ACR_tran"/>
    <property type="match status" value="1"/>
</dbReference>
<feature type="transmembrane region" description="Helical" evidence="8">
    <location>
        <begin position="431"/>
        <end position="457"/>
    </location>
</feature>
<evidence type="ECO:0000256" key="7">
    <source>
        <dbReference type="ARBA" id="ARBA00023136"/>
    </source>
</evidence>
<dbReference type="OrthoDB" id="9757904at2"/>
<dbReference type="Gene3D" id="3.30.70.1320">
    <property type="entry name" value="Multidrug efflux transporter AcrB pore domain like"/>
    <property type="match status" value="1"/>
</dbReference>
<keyword evidence="3" id="KW-1003">Cell membrane</keyword>
<dbReference type="GO" id="GO:0042910">
    <property type="term" value="F:xenobiotic transmembrane transporter activity"/>
    <property type="evidence" value="ECO:0007669"/>
    <property type="project" value="TreeGrafter"/>
</dbReference>